<feature type="compositionally biased region" description="Basic residues" evidence="1">
    <location>
        <begin position="55"/>
        <end position="64"/>
    </location>
</feature>
<name>A0AAN7VR57_9PEZI</name>
<evidence type="ECO:0000313" key="2">
    <source>
        <dbReference type="EMBL" id="KAK5699520.1"/>
    </source>
</evidence>
<proteinExistence type="predicted"/>
<feature type="compositionally biased region" description="Basic residues" evidence="1">
    <location>
        <begin position="508"/>
        <end position="520"/>
    </location>
</feature>
<feature type="compositionally biased region" description="Low complexity" evidence="1">
    <location>
        <begin position="581"/>
        <end position="597"/>
    </location>
</feature>
<dbReference type="AlphaFoldDB" id="A0AAN7VR57"/>
<organism evidence="2 3">
    <name type="scientific">Elasticomyces elasticus</name>
    <dbReference type="NCBI Taxonomy" id="574655"/>
    <lineage>
        <taxon>Eukaryota</taxon>
        <taxon>Fungi</taxon>
        <taxon>Dikarya</taxon>
        <taxon>Ascomycota</taxon>
        <taxon>Pezizomycotina</taxon>
        <taxon>Dothideomycetes</taxon>
        <taxon>Dothideomycetidae</taxon>
        <taxon>Mycosphaerellales</taxon>
        <taxon>Teratosphaeriaceae</taxon>
        <taxon>Elasticomyces</taxon>
    </lineage>
</organism>
<feature type="compositionally biased region" description="Acidic residues" evidence="1">
    <location>
        <begin position="525"/>
        <end position="544"/>
    </location>
</feature>
<feature type="compositionally biased region" description="Polar residues" evidence="1">
    <location>
        <begin position="453"/>
        <end position="468"/>
    </location>
</feature>
<dbReference type="EMBL" id="JAVRQU010000008">
    <property type="protein sequence ID" value="KAK5699520.1"/>
    <property type="molecule type" value="Genomic_DNA"/>
</dbReference>
<feature type="compositionally biased region" description="Basic residues" evidence="1">
    <location>
        <begin position="104"/>
        <end position="115"/>
    </location>
</feature>
<feature type="compositionally biased region" description="Polar residues" evidence="1">
    <location>
        <begin position="200"/>
        <end position="214"/>
    </location>
</feature>
<reference evidence="2" key="1">
    <citation type="submission" date="2023-08" db="EMBL/GenBank/DDBJ databases">
        <title>Black Yeasts Isolated from many extreme environments.</title>
        <authorList>
            <person name="Coleine C."/>
            <person name="Stajich J.E."/>
            <person name="Selbmann L."/>
        </authorList>
    </citation>
    <scope>NUCLEOTIDE SEQUENCE</scope>
    <source>
        <strain evidence="2">CCFEE 5810</strain>
    </source>
</reference>
<dbReference type="Proteomes" id="UP001310594">
    <property type="component" value="Unassembled WGS sequence"/>
</dbReference>
<feature type="compositionally biased region" description="Acidic residues" evidence="1">
    <location>
        <begin position="614"/>
        <end position="627"/>
    </location>
</feature>
<feature type="compositionally biased region" description="Low complexity" evidence="1">
    <location>
        <begin position="7"/>
        <end position="17"/>
    </location>
</feature>
<feature type="compositionally biased region" description="Polar residues" evidence="1">
    <location>
        <begin position="366"/>
        <end position="393"/>
    </location>
</feature>
<comment type="caution">
    <text evidence="2">The sequence shown here is derived from an EMBL/GenBank/DDBJ whole genome shotgun (WGS) entry which is preliminary data.</text>
</comment>
<gene>
    <name evidence="2" type="ORF">LTR97_005648</name>
</gene>
<accession>A0AAN7VR57</accession>
<feature type="compositionally biased region" description="Acidic residues" evidence="1">
    <location>
        <begin position="260"/>
        <end position="280"/>
    </location>
</feature>
<evidence type="ECO:0000256" key="1">
    <source>
        <dbReference type="SAM" id="MobiDB-lite"/>
    </source>
</evidence>
<feature type="compositionally biased region" description="Basic and acidic residues" evidence="1">
    <location>
        <begin position="126"/>
        <end position="142"/>
    </location>
</feature>
<feature type="compositionally biased region" description="Low complexity" evidence="1">
    <location>
        <begin position="297"/>
        <end position="316"/>
    </location>
</feature>
<sequence>MARLRSAPAAPAAEPKAQSQRPALKEKTNTTRVNAAVEDDEEGLGDMIGLVKESTKRRGRPRKSAHTDDEVVMAGGLGAKETDGPISTDELGKSDANAPPTAKANRRPPRMTRKPIHNEAQSKVLDGLRKRMEETARKEGSKKGAVPALRRVSSGPAPSSDVLPSAPVTVRTSTAVAQERSEYSISLSPPPPTKLASLQAKRSSIAQQTSSPKPRSTPAMDTSVLKNFKRRARQPSMLAMVQQRTMSARPSLAHAKPVDDDPSIYDFDGGDAEEEDDFAPDAEGTPLNASKAKRKSVGSAVKKSVVKPAKAKAAPISKKRKSEVADVSSGSLETLRAKRRKPEVGDSMVDNLDEPLEGLEVVPATRRSSTESARQATPVPQETSDIQVINASQSSPPPAESASPEKRQAFVDDDFVVPSTEEYREEDIPHEPDLDLPEDPLYDVPNGTMAEPASSSPLPDVLSATQLRLQDELADPVTQVSPPPAKEKPVKAGKVKPVSTATLQNLLPKRRQPLRPRHRKSEYDFVSESEGEADDAHDDDLDDDVVGKGRRRQTKVTPAKGRRKTAAAAKTIKAKKVAQQSTRKSTAPPTTSKPTKTYGRAAAALLTSDKENGDGFEENDGDVDDSAENLPYDRGTAEATARSNELEAAKRKFAEVDEWDMEFESVGAEEHRSSSQQWR</sequence>
<protein>
    <submittedName>
        <fullName evidence="2">Uncharacterized protein</fullName>
    </submittedName>
</protein>
<evidence type="ECO:0000313" key="3">
    <source>
        <dbReference type="Proteomes" id="UP001310594"/>
    </source>
</evidence>
<feature type="compositionally biased region" description="Basic residues" evidence="1">
    <location>
        <begin position="548"/>
        <end position="565"/>
    </location>
</feature>
<feature type="region of interest" description="Disordered" evidence="1">
    <location>
        <begin position="1"/>
        <end position="643"/>
    </location>
</feature>